<keyword evidence="3" id="KW-1185">Reference proteome</keyword>
<dbReference type="EMBL" id="JAQQWI010000007">
    <property type="protein sequence ID" value="KAK8027533.1"/>
    <property type="molecule type" value="Genomic_DNA"/>
</dbReference>
<evidence type="ECO:0000313" key="3">
    <source>
        <dbReference type="Proteomes" id="UP001396898"/>
    </source>
</evidence>
<reference evidence="2 3" key="1">
    <citation type="submission" date="2023-01" db="EMBL/GenBank/DDBJ databases">
        <title>Analysis of 21 Apiospora genomes using comparative genomics revels a genus with tremendous synthesis potential of carbohydrate active enzymes and secondary metabolites.</title>
        <authorList>
            <person name="Sorensen T."/>
        </authorList>
    </citation>
    <scope>NUCLEOTIDE SEQUENCE [LARGE SCALE GENOMIC DNA]</scope>
    <source>
        <strain evidence="2 3">CBS 20057</strain>
    </source>
</reference>
<feature type="compositionally biased region" description="Basic and acidic residues" evidence="1">
    <location>
        <begin position="360"/>
        <end position="369"/>
    </location>
</feature>
<accession>A0ABR1S6R7</accession>
<feature type="compositionally biased region" description="Polar residues" evidence="1">
    <location>
        <begin position="274"/>
        <end position="288"/>
    </location>
</feature>
<dbReference type="InterPro" id="IPR013241">
    <property type="entry name" value="RNase_P_Pop3"/>
</dbReference>
<gene>
    <name evidence="2" type="ORF">PG991_004589</name>
</gene>
<feature type="compositionally biased region" description="Basic residues" evidence="1">
    <location>
        <begin position="46"/>
        <end position="63"/>
    </location>
</feature>
<evidence type="ECO:0000256" key="1">
    <source>
        <dbReference type="SAM" id="MobiDB-lite"/>
    </source>
</evidence>
<feature type="region of interest" description="Disordered" evidence="1">
    <location>
        <begin position="46"/>
        <end position="75"/>
    </location>
</feature>
<feature type="compositionally biased region" description="Polar residues" evidence="1">
    <location>
        <begin position="437"/>
        <end position="454"/>
    </location>
</feature>
<sequence>MEKKKLLYQLDTPYSASSWPEIPTDDQDAILELLCNFLSPLGNFRRHHTPTSKGKRIKKRKRHVTDSTENGSMNPEAPAIRQYVDIGLTTVTRGLQKPSTTSHDTTESFRQYSVIFVARSGQPSGINSHLPQMVAAASGDAPNSKALIDFVQKRVPVIDVAWLREAVSGGYKDTRIKTVETLRELADKILILSKAIAPSKVYRPITDTQEALRSGLLVVCNLYDADDAFLEHTVVLAAAKELRASFASSQHTPRHGNRGGRSGSNNIPRCGPDSGSNGYRSGPGSYTSGPVRDGSRQHVTPASRSGSLASPHDQRGGSSYTHARNAPQPLQTSGLTSYGSSRTPRVSQPAPTTFLNNVQPHREGAHRSGNDPIKTAATAARSNGDAMRTPTHQQSPPSLPHVTGPSSKPHGGLGNSRYAGASTEAPSTVSFPALPGDSSSASTTVTNGNGQTVEGGQLSVAAQGPKHGGLGSSRYANDTNDASKAAFIVLPVSKANGNGDAPVAAVATGTNGTNGLASQGLQASNASQPAQHSDRFILTAANGFGVGPPPHIGTGSNSSSHIRGISNTSDVEMIDLDGHTEEGIKPLRRHGGIGESRWASSDPVSDAKSPGSPTPNNRPYWRTEKTWSLARYRSPASTKAPADGIAQPPSNRMQTIEEQPTRPDSLQSNNSITKHGGLGSSRYA</sequence>
<organism evidence="2 3">
    <name type="scientific">Apiospora marii</name>
    <dbReference type="NCBI Taxonomy" id="335849"/>
    <lineage>
        <taxon>Eukaryota</taxon>
        <taxon>Fungi</taxon>
        <taxon>Dikarya</taxon>
        <taxon>Ascomycota</taxon>
        <taxon>Pezizomycotina</taxon>
        <taxon>Sordariomycetes</taxon>
        <taxon>Xylariomycetidae</taxon>
        <taxon>Amphisphaeriales</taxon>
        <taxon>Apiosporaceae</taxon>
        <taxon>Apiospora</taxon>
    </lineage>
</organism>
<evidence type="ECO:0008006" key="4">
    <source>
        <dbReference type="Google" id="ProtNLM"/>
    </source>
</evidence>
<feature type="region of interest" description="Disordered" evidence="1">
    <location>
        <begin position="581"/>
        <end position="684"/>
    </location>
</feature>
<feature type="region of interest" description="Disordered" evidence="1">
    <location>
        <begin position="247"/>
        <end position="455"/>
    </location>
</feature>
<protein>
    <recommendedName>
        <fullName evidence="4">BRCT domain-containing protein</fullName>
    </recommendedName>
</protein>
<feature type="compositionally biased region" description="Polar residues" evidence="1">
    <location>
        <begin position="316"/>
        <end position="359"/>
    </location>
</feature>
<dbReference type="PANTHER" id="PTHR28272:SF1">
    <property type="entry name" value="RIBONUCLEASES P_MRP PROTEIN SUBUNIT POP3"/>
    <property type="match status" value="1"/>
</dbReference>
<dbReference type="Proteomes" id="UP001396898">
    <property type="component" value="Unassembled WGS sequence"/>
</dbReference>
<dbReference type="PANTHER" id="PTHR28272">
    <property type="entry name" value="RIBONUCLEASES P/MRP PROTEIN SUBUNIT POP3"/>
    <property type="match status" value="1"/>
</dbReference>
<feature type="compositionally biased region" description="Polar residues" evidence="1">
    <location>
        <begin position="648"/>
        <end position="673"/>
    </location>
</feature>
<evidence type="ECO:0000313" key="2">
    <source>
        <dbReference type="EMBL" id="KAK8027533.1"/>
    </source>
</evidence>
<feature type="compositionally biased region" description="Polar residues" evidence="1">
    <location>
        <begin position="297"/>
        <end position="308"/>
    </location>
</feature>
<proteinExistence type="predicted"/>
<name>A0ABR1S6R7_9PEZI</name>
<comment type="caution">
    <text evidence="2">The sequence shown here is derived from an EMBL/GenBank/DDBJ whole genome shotgun (WGS) entry which is preliminary data.</text>
</comment>